<proteinExistence type="predicted"/>
<evidence type="ECO:0008006" key="3">
    <source>
        <dbReference type="Google" id="ProtNLM"/>
    </source>
</evidence>
<gene>
    <name evidence="1" type="ORF">WKW80_25255</name>
</gene>
<name>A0ABU8W5N7_9BURK</name>
<reference evidence="1 2" key="1">
    <citation type="submission" date="2024-03" db="EMBL/GenBank/DDBJ databases">
        <title>Novel species of the genus Variovorax.</title>
        <authorList>
            <person name="Liu Q."/>
            <person name="Xin Y.-H."/>
        </authorList>
    </citation>
    <scope>NUCLEOTIDE SEQUENCE [LARGE SCALE GENOMIC DNA]</scope>
    <source>
        <strain evidence="1 2">KACC 18501</strain>
    </source>
</reference>
<comment type="caution">
    <text evidence="1">The sequence shown here is derived from an EMBL/GenBank/DDBJ whole genome shotgun (WGS) entry which is preliminary data.</text>
</comment>
<dbReference type="EMBL" id="JBBKZV010000021">
    <property type="protein sequence ID" value="MEJ8825294.1"/>
    <property type="molecule type" value="Genomic_DNA"/>
</dbReference>
<keyword evidence="2" id="KW-1185">Reference proteome</keyword>
<evidence type="ECO:0000313" key="2">
    <source>
        <dbReference type="Proteomes" id="UP001363010"/>
    </source>
</evidence>
<organism evidence="1 2">
    <name type="scientific">Variovorax humicola</name>
    <dbReference type="NCBI Taxonomy" id="1769758"/>
    <lineage>
        <taxon>Bacteria</taxon>
        <taxon>Pseudomonadati</taxon>
        <taxon>Pseudomonadota</taxon>
        <taxon>Betaproteobacteria</taxon>
        <taxon>Burkholderiales</taxon>
        <taxon>Comamonadaceae</taxon>
        <taxon>Variovorax</taxon>
    </lineage>
</organism>
<evidence type="ECO:0000313" key="1">
    <source>
        <dbReference type="EMBL" id="MEJ8825294.1"/>
    </source>
</evidence>
<protein>
    <recommendedName>
        <fullName evidence="3">TetR family transcriptional regulator</fullName>
    </recommendedName>
</protein>
<dbReference type="RefSeq" id="WP_340366326.1">
    <property type="nucleotide sequence ID" value="NZ_JBBKZV010000021.1"/>
</dbReference>
<dbReference type="Proteomes" id="UP001363010">
    <property type="component" value="Unassembled WGS sequence"/>
</dbReference>
<dbReference type="Gene3D" id="1.10.357.10">
    <property type="entry name" value="Tetracycline Repressor, domain 2"/>
    <property type="match status" value="1"/>
</dbReference>
<sequence length="163" mass="18653">MLTERFRSEIRLEEVAAGAQVSVQTVLNVYGSRAALLDLAFAAMRAELRAQRLRAEPGDVAGAIEALIDHYERFGDMVCRNLAEQADLELIEQGRSGHRQWVRRQFAPHLVDLDPTRRRVVVDALVCACDVYTWKLLRRDMVRSRAETESTMRQMVESLLRRA</sequence>
<accession>A0ABU8W5N7</accession>